<evidence type="ECO:0000313" key="3">
    <source>
        <dbReference type="Proteomes" id="UP001162098"/>
    </source>
</evidence>
<protein>
    <submittedName>
        <fullName evidence="2">PIN domain-containing protein</fullName>
    </submittedName>
</protein>
<dbReference type="Proteomes" id="UP001162098">
    <property type="component" value="Segment"/>
</dbReference>
<evidence type="ECO:0000313" key="2">
    <source>
        <dbReference type="EMBL" id="QPB44320.1"/>
    </source>
</evidence>
<dbReference type="InterPro" id="IPR001810">
    <property type="entry name" value="F-box_dom"/>
</dbReference>
<dbReference type="InterPro" id="IPR002716">
    <property type="entry name" value="PIN_dom"/>
</dbReference>
<dbReference type="SMART" id="SM00670">
    <property type="entry name" value="PINc"/>
    <property type="match status" value="1"/>
</dbReference>
<dbReference type="Gene3D" id="1.20.1280.50">
    <property type="match status" value="1"/>
</dbReference>
<dbReference type="SUPFAM" id="SSF88723">
    <property type="entry name" value="PIN domain-like"/>
    <property type="match status" value="1"/>
</dbReference>
<evidence type="ECO:0000259" key="1">
    <source>
        <dbReference type="PROSITE" id="PS50181"/>
    </source>
</evidence>
<dbReference type="Pfam" id="PF13638">
    <property type="entry name" value="PIN_4"/>
    <property type="match status" value="1"/>
</dbReference>
<dbReference type="KEGG" id="vg:80543516"/>
<reference evidence="2 3" key="1">
    <citation type="submission" date="2020-09" db="EMBL/GenBank/DDBJ databases">
        <authorList>
            <person name="Zhang R."/>
            <person name="Garcia K."/>
            <person name="Ogata H."/>
        </authorList>
    </citation>
    <scope>NUCLEOTIDE SEQUENCE [LARGE SCALE GENOMIC DNA]</scope>
    <source>
        <strain evidence="3">stheno</strain>
    </source>
</reference>
<dbReference type="SUPFAM" id="SSF81383">
    <property type="entry name" value="F-box domain"/>
    <property type="match status" value="1"/>
</dbReference>
<dbReference type="Gene3D" id="3.40.50.1010">
    <property type="entry name" value="5'-nuclease"/>
    <property type="match status" value="1"/>
</dbReference>
<dbReference type="PROSITE" id="PS50181">
    <property type="entry name" value="FBOX"/>
    <property type="match status" value="1"/>
</dbReference>
<dbReference type="PANTHER" id="PTHR16161">
    <property type="entry name" value="TRANSCRIPTIONAL PROTEIN SWT1"/>
    <property type="match status" value="1"/>
</dbReference>
<sequence length="284" mass="31112">MRVAPFLVDAVHKARFLVVDTNAWIDSLDSVMSLRASSRRLTVVVPSAVVQELDGLKQKQDGLGTKARTAIKAIYDATAEGDDSWVRGQRYDEHLGASLRIANRDDEILSCALYFNTYVAPVVLVTGDYGLAAKCNINRVATADMAGLLDNLFGASPSPSPAVAVQPRPLKKCKVEIPGFMYTTVAPPSPPPAAVAKEQQASLLSLPVELQSKVLSLLPPRALLRVEEVSSGLRYLLSPRNKRSRAIWAASLKRSHGRAVDGYGHKHPKHWYHVWRRSVTPTSR</sequence>
<feature type="domain" description="F-box" evidence="1">
    <location>
        <begin position="200"/>
        <end position="251"/>
    </location>
</feature>
<name>A0A7S7YFQ8_9VIRU</name>
<dbReference type="InterPro" id="IPR052626">
    <property type="entry name" value="SWT1_Regulator"/>
</dbReference>
<organism evidence="2 3">
    <name type="scientific">Medusavirus stheno T3</name>
    <dbReference type="NCBI Taxonomy" id="3069717"/>
    <lineage>
        <taxon>Viruses</taxon>
        <taxon>Varidnaviria</taxon>
        <taxon>Bamfordvirae</taxon>
        <taxon>Nucleocytoviricota</taxon>
        <taxon>Megaviricetes</taxon>
        <taxon>Mamonoviridae</taxon>
        <taxon>Medusavirus</taxon>
        <taxon>Medusavirus sthenus</taxon>
    </lineage>
</organism>
<accession>A0A7S7YFQ8</accession>
<dbReference type="CDD" id="cd18727">
    <property type="entry name" value="PIN_Swt1-like"/>
    <property type="match status" value="1"/>
</dbReference>
<dbReference type="PANTHER" id="PTHR16161:SF0">
    <property type="entry name" value="TRANSCRIPTIONAL PROTEIN SWT1"/>
    <property type="match status" value="1"/>
</dbReference>
<dbReference type="InterPro" id="IPR036047">
    <property type="entry name" value="F-box-like_dom_sf"/>
</dbReference>
<proteinExistence type="predicted"/>
<keyword evidence="3" id="KW-1185">Reference proteome</keyword>
<dbReference type="InterPro" id="IPR029060">
    <property type="entry name" value="PIN-like_dom_sf"/>
</dbReference>
<dbReference type="EMBL" id="MW018138">
    <property type="protein sequence ID" value="QPB44320.1"/>
    <property type="molecule type" value="Genomic_DNA"/>
</dbReference>